<dbReference type="EMBL" id="FOIC01000005">
    <property type="protein sequence ID" value="SET26721.1"/>
    <property type="molecule type" value="Genomic_DNA"/>
</dbReference>
<gene>
    <name evidence="2" type="ORF">SAMN04488694_1058</name>
    <name evidence="1" type="ORF">SAMN05192552_10148</name>
</gene>
<sequence length="127" mass="13213">MLTSRSSEGTEHSCRPLVEPAVALLEDKIAIVTGGAVADWFIRTPVSGFRWDHNPHCGPTGTAGQQTVSVGDSATVVIADIDAEGNTMSTCPAVGKTDGAQPRFLSSFDRSCRAMTSSSSSESGPVK</sequence>
<accession>A0A1I0D3D7</accession>
<evidence type="ECO:0000313" key="3">
    <source>
        <dbReference type="Proteomes" id="UP000199320"/>
    </source>
</evidence>
<dbReference type="Proteomes" id="UP000199320">
    <property type="component" value="Unassembled WGS sequence"/>
</dbReference>
<proteinExistence type="predicted"/>
<keyword evidence="3" id="KW-1185">Reference proteome</keyword>
<reference evidence="2" key="1">
    <citation type="submission" date="2016-10" db="EMBL/GenBank/DDBJ databases">
        <authorList>
            <person name="de Groot N.N."/>
        </authorList>
    </citation>
    <scope>NUCLEOTIDE SEQUENCE [LARGE SCALE GENOMIC DNA]</scope>
    <source>
        <strain evidence="2">CDM_6</strain>
    </source>
</reference>
<dbReference type="EMBL" id="FMZP01000014">
    <property type="protein sequence ID" value="SDD15566.1"/>
    <property type="molecule type" value="Genomic_DNA"/>
</dbReference>
<evidence type="ECO:0000313" key="2">
    <source>
        <dbReference type="EMBL" id="SET26721.1"/>
    </source>
</evidence>
<evidence type="ECO:0000313" key="1">
    <source>
        <dbReference type="EMBL" id="SDD15566.1"/>
    </source>
</evidence>
<dbReference type="AlphaFoldDB" id="A0A1I0D3D7"/>
<organism evidence="2 3">
    <name type="scientific">Natrinema hispanicum</name>
    <dbReference type="NCBI Taxonomy" id="392421"/>
    <lineage>
        <taxon>Archaea</taxon>
        <taxon>Methanobacteriati</taxon>
        <taxon>Methanobacteriota</taxon>
        <taxon>Stenosarchaea group</taxon>
        <taxon>Halobacteria</taxon>
        <taxon>Halobacteriales</taxon>
        <taxon>Natrialbaceae</taxon>
        <taxon>Natrinema</taxon>
    </lineage>
</organism>
<protein>
    <submittedName>
        <fullName evidence="2">Uncharacterized protein</fullName>
    </submittedName>
</protein>
<evidence type="ECO:0000313" key="4">
    <source>
        <dbReference type="Proteomes" id="UP000324021"/>
    </source>
</evidence>
<name>A0A1I0D3D7_9EURY</name>
<dbReference type="Proteomes" id="UP000324021">
    <property type="component" value="Unassembled WGS sequence"/>
</dbReference>
<reference evidence="3 4" key="2">
    <citation type="submission" date="2016-10" db="EMBL/GenBank/DDBJ databases">
        <authorList>
            <person name="Varghese N."/>
            <person name="Submissions S."/>
        </authorList>
    </citation>
    <scope>NUCLEOTIDE SEQUENCE [LARGE SCALE GENOMIC DNA]</scope>
    <source>
        <strain evidence="1 4">CDM_1</strain>
        <strain evidence="3">CDM_6</strain>
    </source>
</reference>